<feature type="domain" description="Tail sheath protein C-terminal" evidence="9">
    <location>
        <begin position="271"/>
        <end position="371"/>
    </location>
</feature>
<keyword evidence="2" id="KW-1162">Viral penetration into host cytoplasm</keyword>
<keyword evidence="5" id="KW-0946">Virion</keyword>
<evidence type="ECO:0000256" key="1">
    <source>
        <dbReference type="ARBA" id="ARBA00008005"/>
    </source>
</evidence>
<dbReference type="PANTHER" id="PTHR35861:SF1">
    <property type="entry name" value="PHAGE TAIL SHEATH PROTEIN"/>
    <property type="match status" value="1"/>
</dbReference>
<keyword evidence="5" id="KW-1229">Viral tail sheath protein</keyword>
<keyword evidence="3" id="KW-1227">Viral tail protein</keyword>
<dbReference type="PANTHER" id="PTHR35861">
    <property type="match status" value="1"/>
</dbReference>
<dbReference type="GO" id="GO:0098027">
    <property type="term" value="C:virus tail, sheath"/>
    <property type="evidence" value="ECO:0007669"/>
    <property type="project" value="UniProtKB-KW"/>
</dbReference>
<dbReference type="InterPro" id="IPR020287">
    <property type="entry name" value="Tail_sheath_C"/>
</dbReference>
<name>A0A8S5LPD0_9CAUD</name>
<proteinExistence type="inferred from homology"/>
<evidence type="ECO:0000313" key="10">
    <source>
        <dbReference type="EMBL" id="DAD71703.1"/>
    </source>
</evidence>
<evidence type="ECO:0000256" key="5">
    <source>
        <dbReference type="ARBA" id="ARBA00023003"/>
    </source>
</evidence>
<evidence type="ECO:0000256" key="2">
    <source>
        <dbReference type="ARBA" id="ARBA00022595"/>
    </source>
</evidence>
<feature type="domain" description="Tail sheath protein subtilisin-like" evidence="8">
    <location>
        <begin position="108"/>
        <end position="269"/>
    </location>
</feature>
<keyword evidence="7" id="KW-1160">Virus entry into host cell</keyword>
<evidence type="ECO:0000256" key="3">
    <source>
        <dbReference type="ARBA" id="ARBA00022732"/>
    </source>
</evidence>
<dbReference type="Pfam" id="PF04984">
    <property type="entry name" value="Phage_sheath_1"/>
    <property type="match status" value="1"/>
</dbReference>
<dbReference type="EMBL" id="BK015886">
    <property type="protein sequence ID" value="DAD71703.1"/>
    <property type="molecule type" value="Genomic_DNA"/>
</dbReference>
<evidence type="ECO:0000256" key="7">
    <source>
        <dbReference type="ARBA" id="ARBA00023296"/>
    </source>
</evidence>
<sequence length="395" mass="42890">MTTAARHHGVTTKEFTKGARAISDIASSIIGIVATADDADATQFPLNTPVFHTSAYRALASAGEKGTLAKSLDAICDQADAQIIVVRVPHADDAEEQRNHIIGSATGGVYTGIKALRRARAVTGYTPKILGVPMLDSQSVIAELAGVAQETRAFIYASAGNNPDISAVANYRKNFGQREIMLIDNQFIDDKGEDDATIARILGARAKLDTQIGWHKTLSNTVINGVSQLKLPRSFDLLDDKCDANTLNNADVTTLIRENGFRTWGNRTCSEDPMMAFESTVRSAQIIQETIASSFLWAMDKPMHPSLLEDIIMGINAKLSEYVYKGMLLGARVFVDANKNQATNVQAGQFTFGYEFTAVPPLENLVLEQYVSDTFFVNLTNKVVSFANSLKATTI</sequence>
<dbReference type="InterPro" id="IPR035089">
    <property type="entry name" value="Phage_sheath_subtilisin"/>
</dbReference>
<dbReference type="GO" id="GO:0099000">
    <property type="term" value="P:symbiont genome ejection through host cell envelope, contractile tail mechanism"/>
    <property type="evidence" value="ECO:0007669"/>
    <property type="project" value="UniProtKB-KW"/>
</dbReference>
<keyword evidence="4" id="KW-1242">Viral contractile tail ejection system</keyword>
<evidence type="ECO:0000259" key="9">
    <source>
        <dbReference type="Pfam" id="PF17482"/>
    </source>
</evidence>
<evidence type="ECO:0000256" key="6">
    <source>
        <dbReference type="ARBA" id="ARBA00023009"/>
    </source>
</evidence>
<organism evidence="10">
    <name type="scientific">Myoviridae sp. cti9m5</name>
    <dbReference type="NCBI Taxonomy" id="2827613"/>
    <lineage>
        <taxon>Viruses</taxon>
        <taxon>Duplodnaviria</taxon>
        <taxon>Heunggongvirae</taxon>
        <taxon>Uroviricota</taxon>
        <taxon>Caudoviricetes</taxon>
    </lineage>
</organism>
<dbReference type="Pfam" id="PF17482">
    <property type="entry name" value="Phage_sheath_1C"/>
    <property type="match status" value="1"/>
</dbReference>
<comment type="similarity">
    <text evidence="1">Belongs to the myoviridae tail sheath protein family.</text>
</comment>
<evidence type="ECO:0000256" key="4">
    <source>
        <dbReference type="ARBA" id="ARBA00022766"/>
    </source>
</evidence>
<protein>
    <submittedName>
        <fullName evidence="10">Sheath tube</fullName>
    </submittedName>
</protein>
<keyword evidence="6" id="KW-1171">Viral genome ejection through host cell envelope</keyword>
<evidence type="ECO:0000259" key="8">
    <source>
        <dbReference type="Pfam" id="PF04984"/>
    </source>
</evidence>
<dbReference type="InterPro" id="IPR052042">
    <property type="entry name" value="Tail_sheath_structural"/>
</dbReference>
<accession>A0A8S5LPD0</accession>
<reference evidence="10" key="1">
    <citation type="journal article" date="2021" name="Proc. Natl. Acad. Sci. U.S.A.">
        <title>A Catalog of Tens of Thousands of Viruses from Human Metagenomes Reveals Hidden Associations with Chronic Diseases.</title>
        <authorList>
            <person name="Tisza M.J."/>
            <person name="Buck C.B."/>
        </authorList>
    </citation>
    <scope>NUCLEOTIDE SEQUENCE</scope>
    <source>
        <strain evidence="10">Cti9m5</strain>
    </source>
</reference>